<evidence type="ECO:0000313" key="5">
    <source>
        <dbReference type="EMBL" id="KAL1898012.1"/>
    </source>
</evidence>
<dbReference type="InterPro" id="IPR002347">
    <property type="entry name" value="SDR_fam"/>
</dbReference>
<dbReference type="PROSITE" id="PS00061">
    <property type="entry name" value="ADH_SHORT"/>
    <property type="match status" value="1"/>
</dbReference>
<evidence type="ECO:0000259" key="4">
    <source>
        <dbReference type="SMART" id="SM00822"/>
    </source>
</evidence>
<evidence type="ECO:0000313" key="6">
    <source>
        <dbReference type="Proteomes" id="UP001583186"/>
    </source>
</evidence>
<dbReference type="SMART" id="SM00822">
    <property type="entry name" value="PKS_KR"/>
    <property type="match status" value="1"/>
</dbReference>
<dbReference type="Pfam" id="PF13561">
    <property type="entry name" value="adh_short_C2"/>
    <property type="match status" value="1"/>
</dbReference>
<sequence length="317" mass="33891">MASTLTTKWQRSLYRLARAPTVAPVTAFLSSPQRLYRFYGTQKASLADGDLISTKGLFDLTGRNYVVTGGGRGIGYAAVRAIAESGRNISVLDAAAEPTKDFHNLADEFGVKTAYIRADVTDEASLTSAFTQTVDQFGPLHGCVTAAGICPEGPFVSHTWDEVRRCFDVNITGTYFASQLATKQMQAQGTGGSIVLIASISGSIATPGVRLSAYNASKGAVKMLNTALSVELAPFNIRVNAVSPGFIDTELLTPLKQKAPKRIELMRQEPPLKRIGSRNDLTPAILYFLSDASPYTTGSELIVDGGLVAGRIESPYI</sequence>
<feature type="domain" description="Ketoreductase" evidence="4">
    <location>
        <begin position="63"/>
        <end position="236"/>
    </location>
</feature>
<accession>A0ABR3ZCG7</accession>
<keyword evidence="6" id="KW-1185">Reference proteome</keyword>
<reference evidence="5 6" key="1">
    <citation type="journal article" date="2024" name="IMA Fungus">
        <title>IMA Genome - F19 : A genome assembly and annotation guide to empower mycologists, including annotated draft genome sequences of Ceratocystis pirilliformis, Diaporthe australafricana, Fusarium ophioides, Paecilomyces lecythidis, and Sporothrix stenoceras.</title>
        <authorList>
            <person name="Aylward J."/>
            <person name="Wilson A.M."/>
            <person name="Visagie C.M."/>
            <person name="Spraker J."/>
            <person name="Barnes I."/>
            <person name="Buitendag C."/>
            <person name="Ceriani C."/>
            <person name="Del Mar Angel L."/>
            <person name="du Plessis D."/>
            <person name="Fuchs T."/>
            <person name="Gasser K."/>
            <person name="Kramer D."/>
            <person name="Li W."/>
            <person name="Munsamy K."/>
            <person name="Piso A."/>
            <person name="Price J.L."/>
            <person name="Sonnekus B."/>
            <person name="Thomas C."/>
            <person name="van der Nest A."/>
            <person name="van Dijk A."/>
            <person name="van Heerden A."/>
            <person name="van Vuuren N."/>
            <person name="Yilmaz N."/>
            <person name="Duong T.A."/>
            <person name="van der Merwe N.A."/>
            <person name="Wingfield M.J."/>
            <person name="Wingfield B.D."/>
        </authorList>
    </citation>
    <scope>NUCLEOTIDE SEQUENCE [LARGE SCALE GENOMIC DNA]</scope>
    <source>
        <strain evidence="5 6">CMW 5346</strain>
    </source>
</reference>
<proteinExistence type="inferred from homology"/>
<comment type="similarity">
    <text evidence="1">Belongs to the short-chain dehydrogenases/reductases (SDR) family.</text>
</comment>
<protein>
    <recommendedName>
        <fullName evidence="4">Ketoreductase domain-containing protein</fullName>
    </recommendedName>
</protein>
<dbReference type="Gene3D" id="3.40.50.720">
    <property type="entry name" value="NAD(P)-binding Rossmann-like Domain"/>
    <property type="match status" value="1"/>
</dbReference>
<dbReference type="PANTHER" id="PTHR43008">
    <property type="entry name" value="BENZIL REDUCTASE"/>
    <property type="match status" value="1"/>
</dbReference>
<evidence type="ECO:0000256" key="3">
    <source>
        <dbReference type="ARBA" id="ARBA00023002"/>
    </source>
</evidence>
<keyword evidence="3" id="KW-0560">Oxidoreductase</keyword>
<organism evidence="5 6">
    <name type="scientific">Sporothrix stenoceras</name>
    <dbReference type="NCBI Taxonomy" id="5173"/>
    <lineage>
        <taxon>Eukaryota</taxon>
        <taxon>Fungi</taxon>
        <taxon>Dikarya</taxon>
        <taxon>Ascomycota</taxon>
        <taxon>Pezizomycotina</taxon>
        <taxon>Sordariomycetes</taxon>
        <taxon>Sordariomycetidae</taxon>
        <taxon>Ophiostomatales</taxon>
        <taxon>Ophiostomataceae</taxon>
        <taxon>Sporothrix</taxon>
    </lineage>
</organism>
<dbReference type="InterPro" id="IPR020904">
    <property type="entry name" value="Sc_DH/Rdtase_CS"/>
</dbReference>
<keyword evidence="2" id="KW-0521">NADP</keyword>
<dbReference type="PANTHER" id="PTHR43008:SF4">
    <property type="entry name" value="CHAIN DEHYDROGENASE, PUTATIVE (AFU_ORTHOLOGUE AFUA_4G08710)-RELATED"/>
    <property type="match status" value="1"/>
</dbReference>
<dbReference type="Proteomes" id="UP001583186">
    <property type="component" value="Unassembled WGS sequence"/>
</dbReference>
<evidence type="ECO:0000256" key="1">
    <source>
        <dbReference type="ARBA" id="ARBA00006484"/>
    </source>
</evidence>
<dbReference type="EMBL" id="JAWCUI010000017">
    <property type="protein sequence ID" value="KAL1898012.1"/>
    <property type="molecule type" value="Genomic_DNA"/>
</dbReference>
<dbReference type="SUPFAM" id="SSF51735">
    <property type="entry name" value="NAD(P)-binding Rossmann-fold domains"/>
    <property type="match status" value="1"/>
</dbReference>
<dbReference type="InterPro" id="IPR036291">
    <property type="entry name" value="NAD(P)-bd_dom_sf"/>
</dbReference>
<comment type="caution">
    <text evidence="5">The sequence shown here is derived from an EMBL/GenBank/DDBJ whole genome shotgun (WGS) entry which is preliminary data.</text>
</comment>
<dbReference type="PRINTS" id="PR00081">
    <property type="entry name" value="GDHRDH"/>
</dbReference>
<dbReference type="InterPro" id="IPR057326">
    <property type="entry name" value="KR_dom"/>
</dbReference>
<gene>
    <name evidence="5" type="ORF">Sste5346_003870</name>
</gene>
<evidence type="ECO:0000256" key="2">
    <source>
        <dbReference type="ARBA" id="ARBA00022857"/>
    </source>
</evidence>
<name>A0ABR3ZCG7_9PEZI</name>